<evidence type="ECO:0008006" key="6">
    <source>
        <dbReference type="Google" id="ProtNLM"/>
    </source>
</evidence>
<keyword evidence="2" id="KW-1133">Transmembrane helix</keyword>
<feature type="transmembrane region" description="Helical" evidence="2">
    <location>
        <begin position="6"/>
        <end position="27"/>
    </location>
</feature>
<keyword evidence="2" id="KW-0812">Transmembrane</keyword>
<feature type="compositionally biased region" description="Basic and acidic residues" evidence="1">
    <location>
        <begin position="103"/>
        <end position="116"/>
    </location>
</feature>
<evidence type="ECO:0000256" key="1">
    <source>
        <dbReference type="SAM" id="MobiDB-lite"/>
    </source>
</evidence>
<proteinExistence type="predicted"/>
<dbReference type="OrthoDB" id="2616345at2"/>
<dbReference type="AlphaFoldDB" id="A0A398CI78"/>
<organism evidence="3 5">
    <name type="scientific">Cohnella faecalis</name>
    <dbReference type="NCBI Taxonomy" id="2315694"/>
    <lineage>
        <taxon>Bacteria</taxon>
        <taxon>Bacillati</taxon>
        <taxon>Bacillota</taxon>
        <taxon>Bacilli</taxon>
        <taxon>Bacillales</taxon>
        <taxon>Paenibacillaceae</taxon>
        <taxon>Cohnella</taxon>
    </lineage>
</organism>
<sequence>MHKYRSWLMGLGIGIILGASMLQLILLAKGLQTSEKNGSEAITREQFESYAKEQGLAFYPSAEKRYSEDELAAKIDAAIAALPEQTDRAQDAASPKADSAESNGKEPSDGSSEEKSIRVEYNDTLIIVAGKLKDAGIIDDEADFLKQANSISKKLKVGTSTFTGKPAYSEIMKHLTGTK</sequence>
<name>A0A398CI78_9BACL</name>
<gene>
    <name evidence="4" type="ORF">D3H35_11530</name>
    <name evidence="3" type="ORF">D3H35_25950</name>
</gene>
<keyword evidence="2" id="KW-0472">Membrane</keyword>
<keyword evidence="5" id="KW-1185">Reference proteome</keyword>
<dbReference type="Proteomes" id="UP000266340">
    <property type="component" value="Unassembled WGS sequence"/>
</dbReference>
<evidence type="ECO:0000313" key="5">
    <source>
        <dbReference type="Proteomes" id="UP000266340"/>
    </source>
</evidence>
<dbReference type="EMBL" id="QXJM01000037">
    <property type="protein sequence ID" value="RIE03312.1"/>
    <property type="molecule type" value="Genomic_DNA"/>
</dbReference>
<accession>A0A398CI78</accession>
<feature type="region of interest" description="Disordered" evidence="1">
    <location>
        <begin position="84"/>
        <end position="116"/>
    </location>
</feature>
<comment type="caution">
    <text evidence="3">The sequence shown here is derived from an EMBL/GenBank/DDBJ whole genome shotgun (WGS) entry which is preliminary data.</text>
</comment>
<protein>
    <recommendedName>
        <fullName evidence="6">Endolytic transglycosylase MltG</fullName>
    </recommendedName>
</protein>
<reference evidence="3 5" key="1">
    <citation type="submission" date="2018-09" db="EMBL/GenBank/DDBJ databases">
        <title>Cohnella cavernae sp. nov., isolated from a karst cave.</title>
        <authorList>
            <person name="Zhu H."/>
        </authorList>
    </citation>
    <scope>NUCLEOTIDE SEQUENCE [LARGE SCALE GENOMIC DNA]</scope>
    <source>
        <strain evidence="3 5">K2E09-144</strain>
    </source>
</reference>
<dbReference type="EMBL" id="QXJM01000044">
    <property type="protein sequence ID" value="RIE00879.1"/>
    <property type="molecule type" value="Genomic_DNA"/>
</dbReference>
<evidence type="ECO:0000313" key="4">
    <source>
        <dbReference type="EMBL" id="RIE03312.1"/>
    </source>
</evidence>
<dbReference type="RefSeq" id="WP_119149441.1">
    <property type="nucleotide sequence ID" value="NZ_JBHSOV010000024.1"/>
</dbReference>
<evidence type="ECO:0000313" key="3">
    <source>
        <dbReference type="EMBL" id="RIE00879.1"/>
    </source>
</evidence>
<evidence type="ECO:0000256" key="2">
    <source>
        <dbReference type="SAM" id="Phobius"/>
    </source>
</evidence>